<keyword evidence="11 14" id="KW-0175">Coiled coil</keyword>
<evidence type="ECO:0000256" key="14">
    <source>
        <dbReference type="RuleBase" id="RU365038"/>
    </source>
</evidence>
<dbReference type="PANTHER" id="PTHR23163">
    <property type="entry name" value="RING FINGER PROTEIN-RELATED"/>
    <property type="match status" value="1"/>
</dbReference>
<keyword evidence="10 14" id="KW-0156">Chromatin regulator</keyword>
<keyword evidence="19" id="KW-1185">Reference proteome</keyword>
<feature type="compositionally biased region" description="Pro residues" evidence="16">
    <location>
        <begin position="149"/>
        <end position="168"/>
    </location>
</feature>
<evidence type="ECO:0000256" key="10">
    <source>
        <dbReference type="ARBA" id="ARBA00022853"/>
    </source>
</evidence>
<dbReference type="GO" id="GO:0008270">
    <property type="term" value="F:zinc ion binding"/>
    <property type="evidence" value="ECO:0007669"/>
    <property type="project" value="UniProtKB-KW"/>
</dbReference>
<dbReference type="UniPathway" id="UPA00143"/>
<keyword evidence="12 14" id="KW-0539">Nucleus</keyword>
<name>A0A0R3UR49_MESCO</name>
<accession>A0A0R3UR49</accession>
<organism evidence="18 19">
    <name type="scientific">Mesocestoides corti</name>
    <name type="common">Flatworm</name>
    <dbReference type="NCBI Taxonomy" id="53468"/>
    <lineage>
        <taxon>Eukaryota</taxon>
        <taxon>Metazoa</taxon>
        <taxon>Spiralia</taxon>
        <taxon>Lophotrochozoa</taxon>
        <taxon>Platyhelminthes</taxon>
        <taxon>Cestoda</taxon>
        <taxon>Eucestoda</taxon>
        <taxon>Cyclophyllidea</taxon>
        <taxon>Mesocestoididae</taxon>
        <taxon>Mesocestoides</taxon>
    </lineage>
</organism>
<dbReference type="InterPro" id="IPR013956">
    <property type="entry name" value="E3_ubiquit_lig_Bre1"/>
</dbReference>
<dbReference type="PROSITE" id="PS50089">
    <property type="entry name" value="ZF_RING_2"/>
    <property type="match status" value="1"/>
</dbReference>
<evidence type="ECO:0000256" key="12">
    <source>
        <dbReference type="ARBA" id="ARBA00023242"/>
    </source>
</evidence>
<evidence type="ECO:0000256" key="13">
    <source>
        <dbReference type="PROSITE-ProRule" id="PRU00175"/>
    </source>
</evidence>
<gene>
    <name evidence="18" type="ORF">MCOS_LOCUS10355</name>
</gene>
<feature type="coiled-coil region" evidence="15">
    <location>
        <begin position="26"/>
        <end position="67"/>
    </location>
</feature>
<comment type="catalytic activity">
    <reaction evidence="1 14">
        <text>S-ubiquitinyl-[E2 ubiquitin-conjugating enzyme]-L-cysteine + [acceptor protein]-L-lysine = [E2 ubiquitin-conjugating enzyme]-L-cysteine + N(6)-ubiquitinyl-[acceptor protein]-L-lysine.</text>
        <dbReference type="EC" id="2.3.2.27"/>
    </reaction>
</comment>
<evidence type="ECO:0000256" key="5">
    <source>
        <dbReference type="ARBA" id="ARBA00022679"/>
    </source>
</evidence>
<dbReference type="Gene3D" id="3.30.40.10">
    <property type="entry name" value="Zinc/RING finger domain, C3HC4 (zinc finger)"/>
    <property type="match status" value="1"/>
</dbReference>
<dbReference type="PROSITE" id="PS00518">
    <property type="entry name" value="ZF_RING_1"/>
    <property type="match status" value="1"/>
</dbReference>
<feature type="compositionally biased region" description="Polar residues" evidence="16">
    <location>
        <begin position="108"/>
        <end position="125"/>
    </location>
</feature>
<feature type="region of interest" description="Disordered" evidence="16">
    <location>
        <begin position="73"/>
        <end position="175"/>
    </location>
</feature>
<protein>
    <recommendedName>
        <fullName evidence="14">E3 ubiquitin protein ligase</fullName>
        <ecNumber evidence="14">2.3.2.27</ecNumber>
    </recommendedName>
</protein>
<dbReference type="STRING" id="53468.A0A0R3UR49"/>
<evidence type="ECO:0000256" key="8">
    <source>
        <dbReference type="ARBA" id="ARBA00022786"/>
    </source>
</evidence>
<dbReference type="AlphaFoldDB" id="A0A0R3UR49"/>
<dbReference type="GO" id="GO:0061630">
    <property type="term" value="F:ubiquitin protein ligase activity"/>
    <property type="evidence" value="ECO:0007669"/>
    <property type="project" value="UniProtKB-EC"/>
</dbReference>
<dbReference type="EMBL" id="UXSR01006211">
    <property type="protein sequence ID" value="VDD84352.1"/>
    <property type="molecule type" value="Genomic_DNA"/>
</dbReference>
<feature type="coiled-coil region" evidence="15">
    <location>
        <begin position="267"/>
        <end position="337"/>
    </location>
</feature>
<feature type="compositionally biased region" description="Low complexity" evidence="16">
    <location>
        <begin position="126"/>
        <end position="139"/>
    </location>
</feature>
<dbReference type="PANTHER" id="PTHR23163:SF0">
    <property type="entry name" value="E3 UBIQUITIN-PROTEIN LIGASE BRE1"/>
    <property type="match status" value="1"/>
</dbReference>
<keyword evidence="8 14" id="KW-0833">Ubl conjugation pathway</keyword>
<comment type="pathway">
    <text evidence="3 14">Protein modification; protein ubiquitination.</text>
</comment>
<feature type="domain" description="RING-type" evidence="17">
    <location>
        <begin position="389"/>
        <end position="428"/>
    </location>
</feature>
<keyword evidence="7 13" id="KW-0863">Zinc-finger</keyword>
<dbReference type="GO" id="GO:0005634">
    <property type="term" value="C:nucleus"/>
    <property type="evidence" value="ECO:0007669"/>
    <property type="project" value="UniProtKB-SubCell"/>
</dbReference>
<feature type="compositionally biased region" description="Basic and acidic residues" evidence="16">
    <location>
        <begin position="76"/>
        <end position="92"/>
    </location>
</feature>
<comment type="similarity">
    <text evidence="4 14">Belongs to the BRE1 family.</text>
</comment>
<evidence type="ECO:0000256" key="11">
    <source>
        <dbReference type="ARBA" id="ARBA00023054"/>
    </source>
</evidence>
<evidence type="ECO:0000256" key="9">
    <source>
        <dbReference type="ARBA" id="ARBA00022833"/>
    </source>
</evidence>
<reference evidence="18 19" key="1">
    <citation type="submission" date="2018-10" db="EMBL/GenBank/DDBJ databases">
        <authorList>
            <consortium name="Pathogen Informatics"/>
        </authorList>
    </citation>
    <scope>NUCLEOTIDE SEQUENCE [LARGE SCALE GENOMIC DNA]</scope>
</reference>
<evidence type="ECO:0000256" key="7">
    <source>
        <dbReference type="ARBA" id="ARBA00022771"/>
    </source>
</evidence>
<keyword evidence="6 14" id="KW-0479">Metal-binding</keyword>
<dbReference type="InterPro" id="IPR001841">
    <property type="entry name" value="Znf_RING"/>
</dbReference>
<evidence type="ECO:0000313" key="18">
    <source>
        <dbReference type="EMBL" id="VDD84352.1"/>
    </source>
</evidence>
<proteinExistence type="inferred from homology"/>
<dbReference type="OrthoDB" id="10266039at2759"/>
<dbReference type="InterPro" id="IPR013083">
    <property type="entry name" value="Znf_RING/FYVE/PHD"/>
</dbReference>
<evidence type="ECO:0000256" key="4">
    <source>
        <dbReference type="ARBA" id="ARBA00005555"/>
    </source>
</evidence>
<evidence type="ECO:0000256" key="3">
    <source>
        <dbReference type="ARBA" id="ARBA00004906"/>
    </source>
</evidence>
<comment type="subcellular location">
    <subcellularLocation>
        <location evidence="2 14">Nucleus</location>
    </subcellularLocation>
</comment>
<dbReference type="EC" id="2.3.2.27" evidence="14"/>
<dbReference type="SMART" id="SM00184">
    <property type="entry name" value="RING"/>
    <property type="match status" value="1"/>
</dbReference>
<evidence type="ECO:0000256" key="2">
    <source>
        <dbReference type="ARBA" id="ARBA00004123"/>
    </source>
</evidence>
<dbReference type="InterPro" id="IPR018957">
    <property type="entry name" value="Znf_C3HC4_RING-type"/>
</dbReference>
<dbReference type="Proteomes" id="UP000267029">
    <property type="component" value="Unassembled WGS sequence"/>
</dbReference>
<dbReference type="GO" id="GO:0016567">
    <property type="term" value="P:protein ubiquitination"/>
    <property type="evidence" value="ECO:0007669"/>
    <property type="project" value="UniProtKB-UniRule"/>
</dbReference>
<dbReference type="GO" id="GO:0033503">
    <property type="term" value="C:HULC complex"/>
    <property type="evidence" value="ECO:0007669"/>
    <property type="project" value="TreeGrafter"/>
</dbReference>
<evidence type="ECO:0000313" key="19">
    <source>
        <dbReference type="Proteomes" id="UP000267029"/>
    </source>
</evidence>
<keyword evidence="9 14" id="KW-0862">Zinc</keyword>
<evidence type="ECO:0000256" key="15">
    <source>
        <dbReference type="SAM" id="Coils"/>
    </source>
</evidence>
<evidence type="ECO:0000259" key="17">
    <source>
        <dbReference type="PROSITE" id="PS50089"/>
    </source>
</evidence>
<dbReference type="GO" id="GO:0006325">
    <property type="term" value="P:chromatin organization"/>
    <property type="evidence" value="ECO:0007669"/>
    <property type="project" value="UniProtKB-KW"/>
</dbReference>
<sequence>MSQEAEKEMSVLLSMYKVIPKDQRDKAALLQAEAKLRAELSEARSEIAALQSANADLQTRCAQLQRECRAVPAQTLKKESEEPLDLGEKKATVDAQSSEPSPRDGATALSNSVGSSTNATNAAYQSSSPSSTFKTSISPEGDKTATPASAPPPPPPPPPPLPLMPPVPRKTSNLEEEKKAWRVAGLQQELLHTQRRCHSLEQRVGILQQHLITAKQQEDVMLKEMEVTGQAFEDVQEQNVRLLKSLREKDDANLNQMTEWMKTSQLARLLKEEKKLLDEQVRLMQAKIEALTRAIQKQEDKASFHSYFSERLLLTNLETLEKEAASRQQSQEAYKRKSVECQQREEDLRVTVQKYLGQLNEAQTTVQEKASAYEQVSFRHQRLQEQLTCPTCKTNKKDAILTKCFHVFCLNCLKTRYETRNRKCPKCNATFGANDYHRIYLT</sequence>
<dbReference type="SUPFAM" id="SSF57850">
    <property type="entry name" value="RING/U-box"/>
    <property type="match status" value="1"/>
</dbReference>
<keyword evidence="5 14" id="KW-0808">Transferase</keyword>
<dbReference type="InterPro" id="IPR017907">
    <property type="entry name" value="Znf_RING_CS"/>
</dbReference>
<evidence type="ECO:0000256" key="16">
    <source>
        <dbReference type="SAM" id="MobiDB-lite"/>
    </source>
</evidence>
<dbReference type="Pfam" id="PF00097">
    <property type="entry name" value="zf-C3HC4"/>
    <property type="match status" value="1"/>
</dbReference>
<evidence type="ECO:0000256" key="1">
    <source>
        <dbReference type="ARBA" id="ARBA00000900"/>
    </source>
</evidence>
<evidence type="ECO:0000256" key="6">
    <source>
        <dbReference type="ARBA" id="ARBA00022723"/>
    </source>
</evidence>